<gene>
    <name evidence="2" type="ORF">Edafosvirus4_31</name>
</gene>
<proteinExistence type="predicted"/>
<evidence type="ECO:0000256" key="1">
    <source>
        <dbReference type="SAM" id="Phobius"/>
    </source>
</evidence>
<sequence length="94" mass="10861">MESIIIIIIVVIIFLVAMKYYKIENFSASGGTNLQLNARDPQDTYEIVNVDQYYPIDMYDYGYPHEPYYVPPDTIYLPFGTYAPLVTSNYGPFI</sequence>
<organism evidence="2">
    <name type="scientific">Edafosvirus sp</name>
    <dbReference type="NCBI Taxonomy" id="2487765"/>
    <lineage>
        <taxon>Viruses</taxon>
        <taxon>Varidnaviria</taxon>
        <taxon>Bamfordvirae</taxon>
        <taxon>Nucleocytoviricota</taxon>
        <taxon>Megaviricetes</taxon>
        <taxon>Imitervirales</taxon>
        <taxon>Mimiviridae</taxon>
        <taxon>Klosneuvirinae</taxon>
    </lineage>
</organism>
<keyword evidence="1" id="KW-0472">Membrane</keyword>
<protein>
    <submittedName>
        <fullName evidence="2">Uncharacterized protein</fullName>
    </submittedName>
</protein>
<dbReference type="EMBL" id="MK072069">
    <property type="protein sequence ID" value="AYV78047.1"/>
    <property type="molecule type" value="Genomic_DNA"/>
</dbReference>
<reference evidence="2" key="1">
    <citation type="submission" date="2018-10" db="EMBL/GenBank/DDBJ databases">
        <title>Hidden diversity of soil giant viruses.</title>
        <authorList>
            <person name="Schulz F."/>
            <person name="Alteio L."/>
            <person name="Goudeau D."/>
            <person name="Ryan E.M."/>
            <person name="Malmstrom R.R."/>
            <person name="Blanchard J."/>
            <person name="Woyke T."/>
        </authorList>
    </citation>
    <scope>NUCLEOTIDE SEQUENCE</scope>
    <source>
        <strain evidence="2">EDV1</strain>
    </source>
</reference>
<accession>A0A3G4ZT41</accession>
<keyword evidence="1" id="KW-1133">Transmembrane helix</keyword>
<name>A0A3G4ZT41_9VIRU</name>
<feature type="transmembrane region" description="Helical" evidence="1">
    <location>
        <begin position="6"/>
        <end position="21"/>
    </location>
</feature>
<keyword evidence="1" id="KW-0812">Transmembrane</keyword>
<evidence type="ECO:0000313" key="2">
    <source>
        <dbReference type="EMBL" id="AYV78047.1"/>
    </source>
</evidence>